<evidence type="ECO:0000259" key="1">
    <source>
        <dbReference type="Pfam" id="PF14365"/>
    </source>
</evidence>
<dbReference type="SUPFAM" id="SSF51161">
    <property type="entry name" value="Trimeric LpxA-like enzymes"/>
    <property type="match status" value="2"/>
</dbReference>
<proteinExistence type="predicted"/>
<comment type="caution">
    <text evidence="2">The sequence shown here is derived from an EMBL/GenBank/DDBJ whole genome shotgun (WGS) entry which is preliminary data.</text>
</comment>
<gene>
    <name evidence="2" type="ORF">IFM89_005658</name>
</gene>
<protein>
    <recommendedName>
        <fullName evidence="1">Neprosin activation peptide domain-containing protein</fullName>
    </recommendedName>
</protein>
<dbReference type="OrthoDB" id="69964at2759"/>
<dbReference type="InterPro" id="IPR020835">
    <property type="entry name" value="Catalase_sf"/>
</dbReference>
<dbReference type="Proteomes" id="UP000631114">
    <property type="component" value="Unassembled WGS sequence"/>
</dbReference>
<evidence type="ECO:0000313" key="3">
    <source>
        <dbReference type="Proteomes" id="UP000631114"/>
    </source>
</evidence>
<accession>A0A835LA57</accession>
<dbReference type="Pfam" id="PF14365">
    <property type="entry name" value="Neprosin_AP"/>
    <property type="match status" value="1"/>
</dbReference>
<keyword evidence="3" id="KW-1185">Reference proteome</keyword>
<dbReference type="EMBL" id="JADFTS010000009">
    <property type="protein sequence ID" value="KAF9587783.1"/>
    <property type="molecule type" value="Genomic_DNA"/>
</dbReference>
<dbReference type="InterPro" id="IPR025521">
    <property type="entry name" value="Neprosin_propep"/>
</dbReference>
<sequence length="565" mass="62393">MWCEELKVGRGRGRETIGVIEKPWIFFIDITDPSLVWIDDGVMVSEGALVQSHEVKNGNLSFLPVRIGRNACVGPYAVIQKGSILGEEAEVLPLQKTEGGKPLLGKDKSYTLQKGKIMTELTVETQEKPEALYHFFGIYHLEGFHWFPVTIVAYATMISSVPSSLVSLYQTEAFCMYLRLLGAKVGRHCSIRAINPVTDPELISIGDGVHLGDFSRIIAGFYSSSGCFNHQKVEVQDNSVVGSQSLILPGSVIQKDVILGALSVAPVNLVLQRGGVYVGSQTPIMVKNTLHTLDERIEKMDTKYKKIVGNLAGNLAVTTMKVKSRYFHRIGVAGKGSLKMFDDVPGIPEHTIFHAGKTYPVIIRHSNSLSADDDARIDARGAALPILHSTEDDDDSSNNSSPLLDLTLKTGKAFYARTIADFATWLVCGLAAREEVISNEEDSEFVEQLKILNKHPIKSIQDEEGDIFDCIQRDKQPAFDHPLLKNHKIIQMEPTSLLKSSLPKNSLSAECIVTLKRIECPKGTVPIRRTLKEDLIRAKLFMEEHAAGIHPSTPSYPNQHVSNKL</sequence>
<dbReference type="Gene3D" id="2.160.10.10">
    <property type="entry name" value="Hexapeptide repeat proteins"/>
    <property type="match status" value="1"/>
</dbReference>
<dbReference type="Gene3D" id="2.40.180.10">
    <property type="entry name" value="Catalase core domain"/>
    <property type="match status" value="1"/>
</dbReference>
<dbReference type="GO" id="GO:0020037">
    <property type="term" value="F:heme binding"/>
    <property type="evidence" value="ECO:0007669"/>
    <property type="project" value="InterPro"/>
</dbReference>
<organism evidence="2 3">
    <name type="scientific">Coptis chinensis</name>
    <dbReference type="NCBI Taxonomy" id="261450"/>
    <lineage>
        <taxon>Eukaryota</taxon>
        <taxon>Viridiplantae</taxon>
        <taxon>Streptophyta</taxon>
        <taxon>Embryophyta</taxon>
        <taxon>Tracheophyta</taxon>
        <taxon>Spermatophyta</taxon>
        <taxon>Magnoliopsida</taxon>
        <taxon>Ranunculales</taxon>
        <taxon>Ranunculaceae</taxon>
        <taxon>Coptidoideae</taxon>
        <taxon>Coptis</taxon>
    </lineage>
</organism>
<dbReference type="AlphaFoldDB" id="A0A835LA57"/>
<name>A0A835LA57_9MAGN</name>
<dbReference type="PANTHER" id="PTHR42841">
    <property type="entry name" value="AMINE OXIDASE"/>
    <property type="match status" value="1"/>
</dbReference>
<evidence type="ECO:0000313" key="2">
    <source>
        <dbReference type="EMBL" id="KAF9587783.1"/>
    </source>
</evidence>
<feature type="domain" description="Neprosin activation peptide" evidence="1">
    <location>
        <begin position="459"/>
        <end position="541"/>
    </location>
</feature>
<reference evidence="2 3" key="1">
    <citation type="submission" date="2020-10" db="EMBL/GenBank/DDBJ databases">
        <title>The Coptis chinensis genome and diversification of protoberbering-type alkaloids.</title>
        <authorList>
            <person name="Wang B."/>
            <person name="Shu S."/>
            <person name="Song C."/>
            <person name="Liu Y."/>
        </authorList>
    </citation>
    <scope>NUCLEOTIDE SEQUENCE [LARGE SCALE GENOMIC DNA]</scope>
    <source>
        <strain evidence="2">HL-2020</strain>
        <tissue evidence="2">Leaf</tissue>
    </source>
</reference>
<dbReference type="SUPFAM" id="SSF56634">
    <property type="entry name" value="Heme-dependent catalase-like"/>
    <property type="match status" value="1"/>
</dbReference>
<dbReference type="InterPro" id="IPR011004">
    <property type="entry name" value="Trimer_LpxA-like_sf"/>
</dbReference>